<reference evidence="2 3" key="1">
    <citation type="submission" date="2024-07" db="EMBL/GenBank/DDBJ databases">
        <title>Section-level genome sequencing and comparative genomics of Aspergillus sections Usti and Cavernicolus.</title>
        <authorList>
            <consortium name="Lawrence Berkeley National Laboratory"/>
            <person name="Nybo J.L."/>
            <person name="Vesth T.C."/>
            <person name="Theobald S."/>
            <person name="Frisvad J.C."/>
            <person name="Larsen T.O."/>
            <person name="Kjaerboelling I."/>
            <person name="Rothschild-Mancinelli K."/>
            <person name="Lyhne E.K."/>
            <person name="Kogle M.E."/>
            <person name="Barry K."/>
            <person name="Clum A."/>
            <person name="Na H."/>
            <person name="Ledsgaard L."/>
            <person name="Lin J."/>
            <person name="Lipzen A."/>
            <person name="Kuo A."/>
            <person name="Riley R."/>
            <person name="Mondo S."/>
            <person name="Labutti K."/>
            <person name="Haridas S."/>
            <person name="Pangalinan J."/>
            <person name="Salamov A.A."/>
            <person name="Simmons B.A."/>
            <person name="Magnuson J.K."/>
            <person name="Chen J."/>
            <person name="Drula E."/>
            <person name="Henrissat B."/>
            <person name="Wiebenga A."/>
            <person name="Lubbers R.J."/>
            <person name="Gomes A.C."/>
            <person name="Makela M.R."/>
            <person name="Stajich J."/>
            <person name="Grigoriev I.V."/>
            <person name="Mortensen U.H."/>
            <person name="De Vries R.P."/>
            <person name="Baker S.E."/>
            <person name="Andersen M.R."/>
        </authorList>
    </citation>
    <scope>NUCLEOTIDE SEQUENCE [LARGE SCALE GENOMIC DNA]</scope>
    <source>
        <strain evidence="2 3">CBS 123904</strain>
    </source>
</reference>
<organism evidence="2 3">
    <name type="scientific">Aspergillus pseudoustus</name>
    <dbReference type="NCBI Taxonomy" id="1810923"/>
    <lineage>
        <taxon>Eukaryota</taxon>
        <taxon>Fungi</taxon>
        <taxon>Dikarya</taxon>
        <taxon>Ascomycota</taxon>
        <taxon>Pezizomycotina</taxon>
        <taxon>Eurotiomycetes</taxon>
        <taxon>Eurotiomycetidae</taxon>
        <taxon>Eurotiales</taxon>
        <taxon>Aspergillaceae</taxon>
        <taxon>Aspergillus</taxon>
        <taxon>Aspergillus subgen. Nidulantes</taxon>
    </lineage>
</organism>
<proteinExistence type="predicted"/>
<accession>A0ABR4JSX0</accession>
<name>A0ABR4JSX0_9EURO</name>
<sequence length="218" mass="24443">MSSEQSPACPETRTRHHHNQMRTPRIAIRNALVILLPRLPSIALQQTLQRMDDAVLPVQHRKDRVVPARSVCGGFESTRATCNGPGTRAARLEVLESRGRTEHLADEVRVVLYCHMARYSFAKNTWMDGGHQGVDGFIRWIHPHYHSQSRVGGGGGDVYSLTIRTVPVTTDNPHTGRCTRLLEYLDRPLRIRPVPHPRGAPRHVFVSMGLSVSSQITV</sequence>
<comment type="caution">
    <text evidence="2">The sequence shown here is derived from an EMBL/GenBank/DDBJ whole genome shotgun (WGS) entry which is preliminary data.</text>
</comment>
<dbReference type="EMBL" id="JBFXLU010000093">
    <property type="protein sequence ID" value="KAL2843106.1"/>
    <property type="molecule type" value="Genomic_DNA"/>
</dbReference>
<evidence type="ECO:0000313" key="3">
    <source>
        <dbReference type="Proteomes" id="UP001610446"/>
    </source>
</evidence>
<keyword evidence="3" id="KW-1185">Reference proteome</keyword>
<evidence type="ECO:0000313" key="2">
    <source>
        <dbReference type="EMBL" id="KAL2843106.1"/>
    </source>
</evidence>
<evidence type="ECO:0000256" key="1">
    <source>
        <dbReference type="SAM" id="MobiDB-lite"/>
    </source>
</evidence>
<protein>
    <submittedName>
        <fullName evidence="2">Uncharacterized protein</fullName>
    </submittedName>
</protein>
<gene>
    <name evidence="2" type="ORF">BJY01DRAFT_248781</name>
</gene>
<dbReference type="Proteomes" id="UP001610446">
    <property type="component" value="Unassembled WGS sequence"/>
</dbReference>
<feature type="region of interest" description="Disordered" evidence="1">
    <location>
        <begin position="1"/>
        <end position="21"/>
    </location>
</feature>